<dbReference type="InterPro" id="IPR051678">
    <property type="entry name" value="AGP_Transferase"/>
</dbReference>
<dbReference type="SUPFAM" id="SSF56112">
    <property type="entry name" value="Protein kinase-like (PK-like)"/>
    <property type="match status" value="1"/>
</dbReference>
<accession>A0A164VLI9</accession>
<dbReference type="PANTHER" id="PTHR21310:SF13">
    <property type="entry name" value="AMINOGLYCOSIDE PHOSPHOTRANSFERASE DOMAIN-CONTAINING PROTEIN"/>
    <property type="match status" value="1"/>
</dbReference>
<reference evidence="2 3" key="1">
    <citation type="journal article" date="2016" name="Mol. Biol. Evol.">
        <title>Comparative Genomics of Early-Diverging Mushroom-Forming Fungi Provides Insights into the Origins of Lignocellulose Decay Capabilities.</title>
        <authorList>
            <person name="Nagy L.G."/>
            <person name="Riley R."/>
            <person name="Tritt A."/>
            <person name="Adam C."/>
            <person name="Daum C."/>
            <person name="Floudas D."/>
            <person name="Sun H."/>
            <person name="Yadav J.S."/>
            <person name="Pangilinan J."/>
            <person name="Larsson K.H."/>
            <person name="Matsuura K."/>
            <person name="Barry K."/>
            <person name="Labutti K."/>
            <person name="Kuo R."/>
            <person name="Ohm R.A."/>
            <person name="Bhattacharya S.S."/>
            <person name="Shirouzu T."/>
            <person name="Yoshinaga Y."/>
            <person name="Martin F.M."/>
            <person name="Grigoriev I.V."/>
            <person name="Hibbett D.S."/>
        </authorList>
    </citation>
    <scope>NUCLEOTIDE SEQUENCE [LARGE SCALE GENOMIC DNA]</scope>
    <source>
        <strain evidence="2 3">HHB9708</strain>
    </source>
</reference>
<proteinExistence type="predicted"/>
<evidence type="ECO:0000313" key="2">
    <source>
        <dbReference type="EMBL" id="KZS94262.1"/>
    </source>
</evidence>
<dbReference type="PANTHER" id="PTHR21310">
    <property type="entry name" value="AMINOGLYCOSIDE PHOSPHOTRANSFERASE-RELATED-RELATED"/>
    <property type="match status" value="1"/>
</dbReference>
<dbReference type="OrthoDB" id="10003767at2759"/>
<protein>
    <recommendedName>
        <fullName evidence="1">Aminoglycoside phosphotransferase domain-containing protein</fullName>
    </recommendedName>
</protein>
<organism evidence="2 3">
    <name type="scientific">Sistotremastrum niveocremeum HHB9708</name>
    <dbReference type="NCBI Taxonomy" id="1314777"/>
    <lineage>
        <taxon>Eukaryota</taxon>
        <taxon>Fungi</taxon>
        <taxon>Dikarya</taxon>
        <taxon>Basidiomycota</taxon>
        <taxon>Agaricomycotina</taxon>
        <taxon>Agaricomycetes</taxon>
        <taxon>Sistotremastrales</taxon>
        <taxon>Sistotremastraceae</taxon>
        <taxon>Sertulicium</taxon>
        <taxon>Sertulicium niveocremeum</taxon>
    </lineage>
</organism>
<dbReference type="Pfam" id="PF01636">
    <property type="entry name" value="APH"/>
    <property type="match status" value="1"/>
</dbReference>
<dbReference type="STRING" id="1314777.A0A164VLI9"/>
<dbReference type="Gene3D" id="3.30.200.20">
    <property type="entry name" value="Phosphorylase Kinase, domain 1"/>
    <property type="match status" value="1"/>
</dbReference>
<name>A0A164VLI9_9AGAM</name>
<dbReference type="Proteomes" id="UP000076722">
    <property type="component" value="Unassembled WGS sequence"/>
</dbReference>
<gene>
    <name evidence="2" type="ORF">SISNIDRAFT_63460</name>
</gene>
<keyword evidence="3" id="KW-1185">Reference proteome</keyword>
<sequence>MCSLLLLTTKMSSPAIAPQPIIDVADVLRSTISKVYQEVTDIAIRGREELRKNYAVKLADQSTVIARVASSGVPPGVLESEVATLDFLRNHTTIPTPRVLYTDLKGSDELGPFILIEKIKGTHLASVWKTLAPFEQDLVVTQLARWVVETFKLRFDSIGSLYLKPESPGEVIVGPIIEAPFYVDGRAQLPLDRGPFSSAKAYLSACTQRELDASRVTLAQNMSEGYQREYEEGRLNIERSMSLLQSLIDRCGGLDSDDPEFAPFSLDLRELGLKNLTVETDNLSKIISVADIHSFSTQPLWKCARLPSWLSQSMTNENSEEYSRLANVFRQSILNADGPDSLILKGMDLDDTRVALDDVCSYNAFQDNFILMPALESIAATLPGEEDIDGLEALLDPSTVTGRAARISLLTKGPDTLSLAMANEPLAPALDTTSEGNKQIDASEFSPKETTAQLEAAPIPPAVRRVNTEQVLVSPGVTRRFSQSQEDLRATVGKARASTPAI</sequence>
<evidence type="ECO:0000259" key="1">
    <source>
        <dbReference type="Pfam" id="PF01636"/>
    </source>
</evidence>
<feature type="domain" description="Aminoglycoside phosphotransferase" evidence="1">
    <location>
        <begin position="52"/>
        <end position="145"/>
    </location>
</feature>
<dbReference type="EMBL" id="KV419405">
    <property type="protein sequence ID" value="KZS94262.1"/>
    <property type="molecule type" value="Genomic_DNA"/>
</dbReference>
<dbReference type="InterPro" id="IPR002575">
    <property type="entry name" value="Aminoglycoside_PTrfase"/>
</dbReference>
<dbReference type="AlphaFoldDB" id="A0A164VLI9"/>
<dbReference type="InterPro" id="IPR011009">
    <property type="entry name" value="Kinase-like_dom_sf"/>
</dbReference>
<evidence type="ECO:0000313" key="3">
    <source>
        <dbReference type="Proteomes" id="UP000076722"/>
    </source>
</evidence>